<feature type="region of interest" description="Disordered" evidence="1">
    <location>
        <begin position="554"/>
        <end position="619"/>
    </location>
</feature>
<evidence type="ECO:0000259" key="2">
    <source>
        <dbReference type="PROSITE" id="PS51644"/>
    </source>
</evidence>
<dbReference type="PANTHER" id="PTHR45691">
    <property type="entry name" value="PROTEIN DIAPHANOUS"/>
    <property type="match status" value="1"/>
</dbReference>
<dbReference type="Pfam" id="PF12872">
    <property type="entry name" value="OST-HTH"/>
    <property type="match status" value="1"/>
</dbReference>
<feature type="compositionally biased region" description="Low complexity" evidence="1">
    <location>
        <begin position="72"/>
        <end position="84"/>
    </location>
</feature>
<dbReference type="PANTHER" id="PTHR45691:SF6">
    <property type="entry name" value="PROTEIN DIAPHANOUS"/>
    <property type="match status" value="1"/>
</dbReference>
<sequence>MRGGKSYLFHAQQDPHEKKKEKDAAVTVRRFLQIIQRIILLLYKQQIPPIASEISRRLDAHVGGGGKERPSPLDSASGPSSSSPDVNIARLIKAGCFVDLCRQFPLIFQVLNVAPGENWWERQVEDKANLPPLPRPPPPPPPSSPSSASQRRQHTNSSKILCSSFSALPSATLSSLISPSQPPPSANSKGLTRHFIFLREMPSKFNFEGFLDPKASADDETGLMGTNPLFLALVMDFLLTLSGTQSGAGGVQAAKKEKGGEGEREMTAAETAQRREESRCVRVHNREGGGCQEGDGKGGVMSEKPLQAQPPAPPPAAAQSLSQAEATRQAIRSSALWDFEKFTWGPAGRASGSGGPDSDPDSDTASLSDEDEDEEAESRLHGEGKNGERGNGWMSTGDKEGKGTEKDRASSRGKKEREKEGGRGGPRNCVGPFVLGGRFLLAVDLQQNGQAPLRALSLGRLSLLLQGAVEAGLLAYENNCLKPAACCKTSCEAEWWGSLRGGGSGAAAGLRGQKNGFPSLAGSARPPLPEPGAGAEQKQREAVAVWPVSRQFLSNGVDGPVHPPPPPPPPVPPPTSLVHGGDRVSGPGWGASQGGKAERPEDTGSVPQQQQGQEHGHARSVIRSRLAKLFDVHRDGLCMSQVPQVYENLFGETLSVQVLGYTKLKRLIETELSDLCRVVPVGVHKSSVVPVRDGVESVLYQDQQQGSQANPFDSPHTQEPAGEEDTKKRRGRASASSSISSSRGEGEHTQTESTAASPTPSSIPSFTQVHALNATGGGTGWTIRAAETQPGSSPMWGVSSHDAERDRERGGLAAMHSHSASWTEQSSPSSSVTVRGSPMDSPLVCADRDGDGVSSSASVGQADRRSSQGVVMESLNLSELGTHSEEELEGEGAKEEEGVPRLNPWGGTECASGGPLCWMFNPPSSSAELRSRACGLVRRRRCQSMVSFLHWRALSLSKSRQQKNRFSGPGNKERAIEGAENQTKNLQEDDSADPFASAAIECGKRLGRGLPPAGAHANGGGGWEEGSRVGGEFGGIDRGGLFLQEDEMPIVAAFLPPDRSLLSPSPSPSESRKRTTLPPAAFSSESGGSFGEQAIRVPPGKGREGKGKAEERETAVQGTSKKSPMLLPKYSTQGMRRALHLLRRTVALYVSPFVSNGIYTSWTFPEAVRFAFHPNIIIGGFPSHSPARESPLSVNTRREMRRSPVSFQSPRRLLPLPPGLGGCFPLQISSSPSPSKKTEMKENISTQQQQEEEKQGKERADLNGMRESEAHSCSLHPFASPIASSSLEVTSAFPPQLHLQFPSSAPFCPRQQLQQQPVPSSPRRFSPMGSRGNGMGGFFISHGDGAPPTCSSFSSSPDGGPPRYASTSPSPPAALDFHSFKGHAPQLTAEGHCNSSWGGMPVPPPPPPGPPPPHLLWTSQRSPPEPLPVPAASLRGSIQENLGGEGVNSSSFSGWGGNWGGERERGREPVPSPSSHFPRLSEMPPNVLLHQ</sequence>
<feature type="compositionally biased region" description="Low complexity" evidence="1">
    <location>
        <begin position="733"/>
        <end position="743"/>
    </location>
</feature>
<feature type="region of interest" description="Disordered" evidence="1">
    <location>
        <begin position="1059"/>
        <end position="1127"/>
    </location>
</feature>
<dbReference type="GO" id="GO:0030041">
    <property type="term" value="P:actin filament polymerization"/>
    <property type="evidence" value="ECO:0007669"/>
    <property type="project" value="TreeGrafter"/>
</dbReference>
<dbReference type="EMBL" id="CDMZ01004085">
    <property type="protein sequence ID" value="CEM48598.1"/>
    <property type="molecule type" value="Genomic_DNA"/>
</dbReference>
<dbReference type="GO" id="GO:0005884">
    <property type="term" value="C:actin filament"/>
    <property type="evidence" value="ECO:0007669"/>
    <property type="project" value="TreeGrafter"/>
</dbReference>
<feature type="compositionally biased region" description="Pro residues" evidence="1">
    <location>
        <begin position="561"/>
        <end position="575"/>
    </location>
</feature>
<feature type="region of interest" description="Disordered" evidence="1">
    <location>
        <begin position="1187"/>
        <end position="1211"/>
    </location>
</feature>
<feature type="compositionally biased region" description="Basic and acidic residues" evidence="1">
    <location>
        <begin position="397"/>
        <end position="422"/>
    </location>
</feature>
<feature type="compositionally biased region" description="Low complexity" evidence="1">
    <location>
        <begin position="819"/>
        <end position="831"/>
    </location>
</feature>
<evidence type="ECO:0000313" key="3">
    <source>
        <dbReference type="EMBL" id="CEM48598.1"/>
    </source>
</evidence>
<accession>A0A0G4HVY5</accession>
<feature type="compositionally biased region" description="Low complexity" evidence="1">
    <location>
        <begin position="1345"/>
        <end position="1362"/>
    </location>
</feature>
<feature type="compositionally biased region" description="Basic and acidic residues" evidence="1">
    <location>
        <begin position="1101"/>
        <end position="1114"/>
    </location>
</feature>
<feature type="compositionally biased region" description="Basic and acidic residues" evidence="1">
    <location>
        <begin position="61"/>
        <end position="71"/>
    </location>
</feature>
<feature type="compositionally biased region" description="Low complexity" evidence="1">
    <location>
        <begin position="751"/>
        <end position="767"/>
    </location>
</feature>
<feature type="compositionally biased region" description="Basic and acidic residues" evidence="1">
    <location>
        <begin position="801"/>
        <end position="810"/>
    </location>
</feature>
<dbReference type="VEuPathDB" id="CryptoDB:Cvel_8927"/>
<feature type="compositionally biased region" description="Pro residues" evidence="1">
    <location>
        <begin position="131"/>
        <end position="144"/>
    </location>
</feature>
<feature type="region of interest" description="Disordered" evidence="1">
    <location>
        <begin position="346"/>
        <end position="428"/>
    </location>
</feature>
<reference evidence="3" key="1">
    <citation type="submission" date="2014-11" db="EMBL/GenBank/DDBJ databases">
        <authorList>
            <person name="Otto D Thomas"/>
            <person name="Naeem Raeece"/>
        </authorList>
    </citation>
    <scope>NUCLEOTIDE SEQUENCE</scope>
</reference>
<feature type="region of interest" description="Disordered" evidence="1">
    <location>
        <begin position="61"/>
        <end position="84"/>
    </location>
</feature>
<feature type="compositionally biased region" description="Acidic residues" evidence="1">
    <location>
        <begin position="358"/>
        <end position="376"/>
    </location>
</feature>
<feature type="compositionally biased region" description="Basic and acidic residues" evidence="1">
    <location>
        <begin position="13"/>
        <end position="22"/>
    </location>
</feature>
<dbReference type="InterPro" id="IPR025605">
    <property type="entry name" value="OST-HTH/LOTUS_dom"/>
</dbReference>
<proteinExistence type="predicted"/>
<protein>
    <recommendedName>
        <fullName evidence="2">HTH OST-type domain-containing protein</fullName>
    </recommendedName>
</protein>
<feature type="region of interest" description="Disordered" evidence="1">
    <location>
        <begin position="1"/>
        <end position="22"/>
    </location>
</feature>
<feature type="domain" description="HTH OST-type" evidence="2">
    <location>
        <begin position="618"/>
        <end position="693"/>
    </location>
</feature>
<feature type="compositionally biased region" description="Pro residues" evidence="1">
    <location>
        <begin position="1401"/>
        <end position="1414"/>
    </location>
</feature>
<name>A0A0G4HVY5_9ALVE</name>
<gene>
    <name evidence="3" type="ORF">Cvel_8927</name>
</gene>
<feature type="compositionally biased region" description="Polar residues" evidence="1">
    <location>
        <begin position="701"/>
        <end position="717"/>
    </location>
</feature>
<evidence type="ECO:0000256" key="1">
    <source>
        <dbReference type="SAM" id="MobiDB-lite"/>
    </source>
</evidence>
<feature type="compositionally biased region" description="Basic and acidic residues" evidence="1">
    <location>
        <begin position="254"/>
        <end position="287"/>
    </location>
</feature>
<feature type="compositionally biased region" description="Low complexity" evidence="1">
    <location>
        <begin position="852"/>
        <end position="861"/>
    </location>
</feature>
<feature type="compositionally biased region" description="Basic and acidic residues" evidence="1">
    <location>
        <begin position="1251"/>
        <end position="1261"/>
    </location>
</feature>
<feature type="region of interest" description="Disordered" evidence="1">
    <location>
        <begin position="128"/>
        <end position="155"/>
    </location>
</feature>
<feature type="region of interest" description="Disordered" evidence="1">
    <location>
        <begin position="248"/>
        <end position="329"/>
    </location>
</feature>
<dbReference type="InterPro" id="IPR025677">
    <property type="entry name" value="OST-HTH-assoc_dom"/>
</dbReference>
<dbReference type="InterPro" id="IPR041966">
    <property type="entry name" value="LOTUS-like"/>
</dbReference>
<feature type="compositionally biased region" description="Basic and acidic residues" evidence="1">
    <location>
        <begin position="377"/>
        <end position="388"/>
    </location>
</feature>
<feature type="region of interest" description="Disordered" evidence="1">
    <location>
        <begin position="1309"/>
        <end position="1491"/>
    </location>
</feature>
<feature type="region of interest" description="Disordered" evidence="1">
    <location>
        <begin position="701"/>
        <end position="906"/>
    </location>
</feature>
<dbReference type="Gene3D" id="3.30.420.610">
    <property type="entry name" value="LOTUS domain-like"/>
    <property type="match status" value="1"/>
</dbReference>
<feature type="region of interest" description="Disordered" evidence="1">
    <location>
        <begin position="504"/>
        <end position="541"/>
    </location>
</feature>
<feature type="compositionally biased region" description="Low complexity" evidence="1">
    <location>
        <begin position="1309"/>
        <end position="1327"/>
    </location>
</feature>
<feature type="compositionally biased region" description="Gly residues" evidence="1">
    <location>
        <begin position="288"/>
        <end position="299"/>
    </location>
</feature>
<feature type="region of interest" description="Disordered" evidence="1">
    <location>
        <begin position="1226"/>
        <end position="1261"/>
    </location>
</feature>
<organism evidence="3">
    <name type="scientific">Chromera velia CCMP2878</name>
    <dbReference type="NCBI Taxonomy" id="1169474"/>
    <lineage>
        <taxon>Eukaryota</taxon>
        <taxon>Sar</taxon>
        <taxon>Alveolata</taxon>
        <taxon>Colpodellida</taxon>
        <taxon>Chromeraceae</taxon>
        <taxon>Chromera</taxon>
    </lineage>
</organism>
<dbReference type="PROSITE" id="PS51644">
    <property type="entry name" value="HTH_OST"/>
    <property type="match status" value="1"/>
</dbReference>
<dbReference type="Pfam" id="PF14418">
    <property type="entry name" value="OHA"/>
    <property type="match status" value="1"/>
</dbReference>
<dbReference type="InterPro" id="IPR051412">
    <property type="entry name" value="Formin_Homology_Diaphanous_sf"/>
</dbReference>